<feature type="chain" id="PRO_5039655594" evidence="1">
    <location>
        <begin position="30"/>
        <end position="178"/>
    </location>
</feature>
<evidence type="ECO:0000313" key="2">
    <source>
        <dbReference type="EMBL" id="MBD3326722.1"/>
    </source>
</evidence>
<accession>A0A9D5JZL8</accession>
<keyword evidence="1" id="KW-0732">Signal</keyword>
<dbReference type="EMBL" id="WJJP01000625">
    <property type="protein sequence ID" value="MBD3326722.1"/>
    <property type="molecule type" value="Genomic_DNA"/>
</dbReference>
<evidence type="ECO:0000313" key="3">
    <source>
        <dbReference type="Proteomes" id="UP000649604"/>
    </source>
</evidence>
<proteinExistence type="predicted"/>
<dbReference type="Proteomes" id="UP000649604">
    <property type="component" value="Unassembled WGS sequence"/>
</dbReference>
<evidence type="ECO:0000256" key="1">
    <source>
        <dbReference type="SAM" id="SignalP"/>
    </source>
</evidence>
<sequence>MLPAKKLFWCFALLLTSSFLSLLCVFVPAAEGKTILTDGLSLFTYRDNALTPCWLQDGPFAQELKQDRESFGIPDNTGYLKVPQRLQHLTRKIRLTFSPQVIIKPFVIVREIQDLFVVYQSRKYPENVPVDEDFQVTSLLISQIYDNVQKIIQERTDRVFSICPYYNRIYGLHLEICW</sequence>
<name>A0A9D5JZL8_9BACT</name>
<comment type="caution">
    <text evidence="2">The sequence shown here is derived from an EMBL/GenBank/DDBJ whole genome shotgun (WGS) entry which is preliminary data.</text>
</comment>
<organism evidence="2 3">
    <name type="scientific">candidate division KSB3 bacterium</name>
    <dbReference type="NCBI Taxonomy" id="2044937"/>
    <lineage>
        <taxon>Bacteria</taxon>
        <taxon>candidate division KSB3</taxon>
    </lineage>
</organism>
<feature type="signal peptide" evidence="1">
    <location>
        <begin position="1"/>
        <end position="29"/>
    </location>
</feature>
<dbReference type="AlphaFoldDB" id="A0A9D5JZL8"/>
<gene>
    <name evidence="2" type="ORF">GF339_19215</name>
</gene>
<protein>
    <submittedName>
        <fullName evidence="2">Uncharacterized protein</fullName>
    </submittedName>
</protein>
<reference evidence="2" key="1">
    <citation type="submission" date="2019-11" db="EMBL/GenBank/DDBJ databases">
        <title>Microbial mats filling the niche in hypersaline microbial mats.</title>
        <authorList>
            <person name="Wong H.L."/>
            <person name="Macleod F.I."/>
            <person name="White R.A. III"/>
            <person name="Burns B.P."/>
        </authorList>
    </citation>
    <scope>NUCLEOTIDE SEQUENCE</scope>
    <source>
        <strain evidence="2">Rbin_158</strain>
    </source>
</reference>